<feature type="region of interest" description="Disordered" evidence="5">
    <location>
        <begin position="666"/>
        <end position="704"/>
    </location>
</feature>
<feature type="region of interest" description="Disordered" evidence="5">
    <location>
        <begin position="39"/>
        <end position="66"/>
    </location>
</feature>
<dbReference type="InterPro" id="IPR013083">
    <property type="entry name" value="Znf_RING/FYVE/PHD"/>
</dbReference>
<evidence type="ECO:0000313" key="8">
    <source>
        <dbReference type="Proteomes" id="UP000717585"/>
    </source>
</evidence>
<comment type="caution">
    <text evidence="7">The sequence shown here is derived from an EMBL/GenBank/DDBJ whole genome shotgun (WGS) entry which is preliminary data.</text>
</comment>
<dbReference type="GO" id="GO:0000785">
    <property type="term" value="C:chromatin"/>
    <property type="evidence" value="ECO:0007669"/>
    <property type="project" value="TreeGrafter"/>
</dbReference>
<evidence type="ECO:0000256" key="4">
    <source>
        <dbReference type="PROSITE-ProRule" id="PRU00452"/>
    </source>
</evidence>
<dbReference type="GO" id="GO:0061665">
    <property type="term" value="F:SUMO ligase activity"/>
    <property type="evidence" value="ECO:0007669"/>
    <property type="project" value="TreeGrafter"/>
</dbReference>
<evidence type="ECO:0000259" key="6">
    <source>
        <dbReference type="PROSITE" id="PS51044"/>
    </source>
</evidence>
<dbReference type="Pfam" id="PF02891">
    <property type="entry name" value="zf-MIZ"/>
    <property type="match status" value="1"/>
</dbReference>
<dbReference type="OrthoDB" id="28127at2759"/>
<gene>
    <name evidence="7" type="ORF">J8273_3577</name>
</gene>
<sequence>MDDYSDDSLEIYSESSTDNSWAEYRRQQILDEQYRRFGEEDWDFSSSDEDYEADAYEEQNRDRPREVTTLSQVRVPMSDLLNQHSSRLISQAPASTRQNSSRVPTQRPTAPDPDQLQHTNCRARTALSSVPAMHTLVDSSAIRSVIDGVGPTSRLFRGQTWLELAEIFKDQQVMSGSSVKTNDQVQCTQIVNTLAVSLANARCMTIDSPVFYPYVKSSGRKGDRAAGIRWITLYLLNGYPARAGDMPSTIGVAQVRQTRRQVPTPARTAGRPTIREPTRPASSSTAARASQPSTVKLKATPPGSRVIRSDPFIRSRTVLGRWALNAANIVKSGQTVEFDLALSQKAIELIKREAELPCPVTQKEKDTDSEFSDDDEATDIDEDPAKNVILLRYDSNEILPWIEADSVKVSCLGQTVSVASDAMKRAAKPVKPVYGEENSKIVPRSVDLTESILHLVSSMAKIGINSASPYQFTVSLSLSPDRFFQHPNSFNSGILFVESGVLFTPWALAQVVHAVDPMVSANPTISQADPAEESDDDLDDLAVQFSLLDPLAFTRMDIPCRSVHCTHPSCFDILVFLEFGSDTANFNCPICNKQALPEDLRVDSYMRMLLNMVPDEDSVTISTKDGKVIREGEEIPTERRGTRAAPKIRFVSKRDNIDVPVHHAAPAPRASVQPTPAATAGWTPDVRHTVSGGIGTEGDPFEID</sequence>
<evidence type="ECO:0000256" key="1">
    <source>
        <dbReference type="ARBA" id="ARBA00022723"/>
    </source>
</evidence>
<feature type="region of interest" description="Disordered" evidence="5">
    <location>
        <begin position="1"/>
        <end position="20"/>
    </location>
</feature>
<dbReference type="AlphaFoldDB" id="A0A8J6B171"/>
<dbReference type="PANTHER" id="PTHR10782">
    <property type="entry name" value="ZINC FINGER MIZ DOMAIN-CONTAINING PROTEIN"/>
    <property type="match status" value="1"/>
</dbReference>
<evidence type="ECO:0000313" key="7">
    <source>
        <dbReference type="EMBL" id="KAG9393438.1"/>
    </source>
</evidence>
<feature type="compositionally biased region" description="Low complexity" evidence="5">
    <location>
        <begin position="279"/>
        <end position="294"/>
    </location>
</feature>
<dbReference type="Proteomes" id="UP000717585">
    <property type="component" value="Unassembled WGS sequence"/>
</dbReference>
<protein>
    <recommendedName>
        <fullName evidence="6">SP-RING-type domain-containing protein</fullName>
    </recommendedName>
</protein>
<dbReference type="GO" id="GO:0016925">
    <property type="term" value="P:protein sumoylation"/>
    <property type="evidence" value="ECO:0007669"/>
    <property type="project" value="TreeGrafter"/>
</dbReference>
<reference evidence="7" key="1">
    <citation type="submission" date="2021-05" db="EMBL/GenBank/DDBJ databases">
        <title>A free-living protist that lacks canonical eukaryotic 1 DNA replication and segregation systems.</title>
        <authorList>
            <person name="Salas-Leiva D.E."/>
            <person name="Tromer E.C."/>
            <person name="Curtis B.A."/>
            <person name="Jerlstrom-Hultqvist J."/>
            <person name="Kolisko M."/>
            <person name="Yi Z."/>
            <person name="Salas-Leiva J.S."/>
            <person name="Gallot-Lavallee L."/>
            <person name="Kops G.J.P.L."/>
            <person name="Archibald J.M."/>
            <person name="Simpson A.G.B."/>
            <person name="Roger A.J."/>
        </authorList>
    </citation>
    <scope>NUCLEOTIDE SEQUENCE</scope>
    <source>
        <strain evidence="7">BICM</strain>
    </source>
</reference>
<evidence type="ECO:0000256" key="3">
    <source>
        <dbReference type="ARBA" id="ARBA00022833"/>
    </source>
</evidence>
<dbReference type="InterPro" id="IPR004181">
    <property type="entry name" value="Znf_MIZ"/>
</dbReference>
<dbReference type="GO" id="GO:0008270">
    <property type="term" value="F:zinc ion binding"/>
    <property type="evidence" value="ECO:0007669"/>
    <property type="project" value="UniProtKB-KW"/>
</dbReference>
<feature type="region of interest" description="Disordered" evidence="5">
    <location>
        <begin position="90"/>
        <end position="118"/>
    </location>
</feature>
<feature type="compositionally biased region" description="Acidic residues" evidence="5">
    <location>
        <begin position="40"/>
        <end position="57"/>
    </location>
</feature>
<proteinExistence type="predicted"/>
<accession>A0A8J6B171</accession>
<feature type="domain" description="SP-RING-type" evidence="6">
    <location>
        <begin position="534"/>
        <end position="615"/>
    </location>
</feature>
<organism evidence="7 8">
    <name type="scientific">Carpediemonas membranifera</name>
    <dbReference type="NCBI Taxonomy" id="201153"/>
    <lineage>
        <taxon>Eukaryota</taxon>
        <taxon>Metamonada</taxon>
        <taxon>Carpediemonas-like organisms</taxon>
        <taxon>Carpediemonas</taxon>
    </lineage>
</organism>
<keyword evidence="1" id="KW-0479">Metal-binding</keyword>
<keyword evidence="8" id="KW-1185">Reference proteome</keyword>
<evidence type="ECO:0000256" key="5">
    <source>
        <dbReference type="SAM" id="MobiDB-lite"/>
    </source>
</evidence>
<feature type="region of interest" description="Disordered" evidence="5">
    <location>
        <begin position="257"/>
        <end position="303"/>
    </location>
</feature>
<name>A0A8J6B171_9EUKA</name>
<keyword evidence="3" id="KW-0862">Zinc</keyword>
<dbReference type="PANTHER" id="PTHR10782:SF4">
    <property type="entry name" value="TONALLI, ISOFORM E"/>
    <property type="match status" value="1"/>
</dbReference>
<evidence type="ECO:0000256" key="2">
    <source>
        <dbReference type="ARBA" id="ARBA00022771"/>
    </source>
</evidence>
<dbReference type="EMBL" id="JAHDYR010000025">
    <property type="protein sequence ID" value="KAG9393438.1"/>
    <property type="molecule type" value="Genomic_DNA"/>
</dbReference>
<keyword evidence="2 4" id="KW-0863">Zinc-finger</keyword>
<dbReference type="CDD" id="cd16650">
    <property type="entry name" value="SP-RING_PIAS-like"/>
    <property type="match status" value="1"/>
</dbReference>
<feature type="compositionally biased region" description="Polar residues" evidence="5">
    <location>
        <begin position="90"/>
        <end position="108"/>
    </location>
</feature>
<dbReference type="Gene3D" id="3.30.40.10">
    <property type="entry name" value="Zinc/RING finger domain, C3HC4 (zinc finger)"/>
    <property type="match status" value="1"/>
</dbReference>
<dbReference type="PROSITE" id="PS51044">
    <property type="entry name" value="ZF_SP_RING"/>
    <property type="match status" value="1"/>
</dbReference>